<gene>
    <name evidence="1" type="ORF">GDO78_008318</name>
</gene>
<comment type="caution">
    <text evidence="1">The sequence shown here is derived from an EMBL/GenBank/DDBJ whole genome shotgun (WGS) entry which is preliminary data.</text>
</comment>
<evidence type="ECO:0000313" key="1">
    <source>
        <dbReference type="EMBL" id="KAG9485151.1"/>
    </source>
</evidence>
<dbReference type="Proteomes" id="UP000770717">
    <property type="component" value="Unassembled WGS sequence"/>
</dbReference>
<sequence>MAVAALLTPRTFLGPSMEFMFWNSKIIFFYPLENCICRNLTKSMFVPLIAAFEVFVYQNMSGLYQIEDFPITYNSKSSRQAKQQN</sequence>
<protein>
    <submittedName>
        <fullName evidence="1">Uncharacterized protein</fullName>
    </submittedName>
</protein>
<reference evidence="1" key="1">
    <citation type="thesis" date="2020" institute="ProQuest LLC" country="789 East Eisenhower Parkway, Ann Arbor, MI, USA">
        <title>Comparative Genomics and Chromosome Evolution.</title>
        <authorList>
            <person name="Mudd A.B."/>
        </authorList>
    </citation>
    <scope>NUCLEOTIDE SEQUENCE</scope>
    <source>
        <strain evidence="1">HN-11 Male</strain>
        <tissue evidence="1">Kidney and liver</tissue>
    </source>
</reference>
<keyword evidence="2" id="KW-1185">Reference proteome</keyword>
<dbReference type="EMBL" id="WNTK01000004">
    <property type="protein sequence ID" value="KAG9485151.1"/>
    <property type="molecule type" value="Genomic_DNA"/>
</dbReference>
<name>A0A8J6KAI7_ELECQ</name>
<dbReference type="AlphaFoldDB" id="A0A8J6KAI7"/>
<proteinExistence type="predicted"/>
<accession>A0A8J6KAI7</accession>
<evidence type="ECO:0000313" key="2">
    <source>
        <dbReference type="Proteomes" id="UP000770717"/>
    </source>
</evidence>
<organism evidence="1 2">
    <name type="scientific">Eleutherodactylus coqui</name>
    <name type="common">Puerto Rican coqui</name>
    <dbReference type="NCBI Taxonomy" id="57060"/>
    <lineage>
        <taxon>Eukaryota</taxon>
        <taxon>Metazoa</taxon>
        <taxon>Chordata</taxon>
        <taxon>Craniata</taxon>
        <taxon>Vertebrata</taxon>
        <taxon>Euteleostomi</taxon>
        <taxon>Amphibia</taxon>
        <taxon>Batrachia</taxon>
        <taxon>Anura</taxon>
        <taxon>Neobatrachia</taxon>
        <taxon>Hyloidea</taxon>
        <taxon>Eleutherodactylidae</taxon>
        <taxon>Eleutherodactylinae</taxon>
        <taxon>Eleutherodactylus</taxon>
        <taxon>Eleutherodactylus</taxon>
    </lineage>
</organism>